<reference evidence="15" key="3">
    <citation type="submission" date="2025-09" db="UniProtKB">
        <authorList>
            <consortium name="Ensembl"/>
        </authorList>
    </citation>
    <scope>IDENTIFICATION</scope>
</reference>
<evidence type="ECO:0000256" key="5">
    <source>
        <dbReference type="ARBA" id="ARBA00022490"/>
    </source>
</evidence>
<gene>
    <name evidence="15" type="primary">SKA2</name>
</gene>
<dbReference type="GO" id="GO:0000940">
    <property type="term" value="C:outer kinetochore"/>
    <property type="evidence" value="ECO:0007669"/>
    <property type="project" value="InterPro"/>
</dbReference>
<comment type="subcellular location">
    <subcellularLocation>
        <location evidence="2">Chromosome</location>
        <location evidence="2">Centromere</location>
        <location evidence="2">Kinetochore</location>
    </subcellularLocation>
    <subcellularLocation>
        <location evidence="1">Cytoplasm</location>
        <location evidence="1">Cytoskeleton</location>
        <location evidence="1">Spindle</location>
    </subcellularLocation>
</comment>
<keyword evidence="7" id="KW-0493">Microtubule</keyword>
<dbReference type="InterPro" id="IPR026762">
    <property type="entry name" value="Ska2"/>
</dbReference>
<dbReference type="PANTHER" id="PTHR32017">
    <property type="entry name" value="SPINDLE AND KINETOCHORE-ASSOCIATED PROTEIN 2"/>
    <property type="match status" value="1"/>
</dbReference>
<organism evidence="15 16">
    <name type="scientific">Amphiprion ocellaris</name>
    <name type="common">Clown anemonefish</name>
    <dbReference type="NCBI Taxonomy" id="80972"/>
    <lineage>
        <taxon>Eukaryota</taxon>
        <taxon>Metazoa</taxon>
        <taxon>Chordata</taxon>
        <taxon>Craniata</taxon>
        <taxon>Vertebrata</taxon>
        <taxon>Euteleostomi</taxon>
        <taxon>Actinopterygii</taxon>
        <taxon>Neopterygii</taxon>
        <taxon>Teleostei</taxon>
        <taxon>Neoteleostei</taxon>
        <taxon>Acanthomorphata</taxon>
        <taxon>Ovalentaria</taxon>
        <taxon>Pomacentridae</taxon>
        <taxon>Amphiprion</taxon>
    </lineage>
</organism>
<dbReference type="GO" id="GO:0007059">
    <property type="term" value="P:chromosome segregation"/>
    <property type="evidence" value="ECO:0007669"/>
    <property type="project" value="InterPro"/>
</dbReference>
<evidence type="ECO:0000256" key="7">
    <source>
        <dbReference type="ARBA" id="ARBA00022701"/>
    </source>
</evidence>
<evidence type="ECO:0000256" key="13">
    <source>
        <dbReference type="ARBA" id="ARBA00029651"/>
    </source>
</evidence>
<dbReference type="PANTHER" id="PTHR32017:SF3">
    <property type="entry name" value="SPINDLE AND KINETOCHORE-ASSOCIATED PROTEIN 2"/>
    <property type="match status" value="1"/>
</dbReference>
<protein>
    <recommendedName>
        <fullName evidence="13">Protein FAM33A</fullName>
    </recommendedName>
</protein>
<evidence type="ECO:0000256" key="4">
    <source>
        <dbReference type="ARBA" id="ARBA00022454"/>
    </source>
</evidence>
<evidence type="ECO:0000256" key="1">
    <source>
        <dbReference type="ARBA" id="ARBA00004186"/>
    </source>
</evidence>
<sequence>METTVEKLEAMFLKSEADLDYIEKWLKLDFMNTAENGCPVEENPVVMLENLKVIKAKHSALCAQVKDIAAAQKESMDSIRNNLNSAMELIQHFQQTTDVKVEALTVSETNSAALLGSAVCHNTSEESSGVAASRKQQSHSCDYEELSVSMLDTVPPSIRSNIELTDLNAFYKQLQEHLNRSNSGSLSLHEMKQLKMKPSDAKLKILQHLSLVELDRKGLLRLVM</sequence>
<dbReference type="GeneID" id="111584819"/>
<proteinExistence type="inferred from homology"/>
<reference evidence="15" key="2">
    <citation type="submission" date="2025-08" db="UniProtKB">
        <authorList>
            <consortium name="Ensembl"/>
        </authorList>
    </citation>
    <scope>IDENTIFICATION</scope>
</reference>
<dbReference type="RefSeq" id="XP_023149867.1">
    <property type="nucleotide sequence ID" value="XM_023294099.3"/>
</dbReference>
<evidence type="ECO:0000256" key="12">
    <source>
        <dbReference type="ARBA" id="ARBA00023328"/>
    </source>
</evidence>
<dbReference type="OMA" id="AMFQKAD"/>
<dbReference type="AlphaFoldDB" id="A0A3Q1BG29"/>
<keyword evidence="10" id="KW-0206">Cytoskeleton</keyword>
<dbReference type="Proteomes" id="UP001501940">
    <property type="component" value="Chromosome 14"/>
</dbReference>
<keyword evidence="12" id="KW-0137">Centromere</keyword>
<feature type="domain" description="Ska2 N-terminal" evidence="14">
    <location>
        <begin position="2"/>
        <end position="114"/>
    </location>
</feature>
<evidence type="ECO:0000256" key="9">
    <source>
        <dbReference type="ARBA" id="ARBA00022838"/>
    </source>
</evidence>
<keyword evidence="8" id="KW-0498">Mitosis</keyword>
<dbReference type="InterPro" id="IPR042091">
    <property type="entry name" value="Ska2_N"/>
</dbReference>
<evidence type="ECO:0000313" key="15">
    <source>
        <dbReference type="Ensembl" id="ENSAOCP00000011554.1"/>
    </source>
</evidence>
<evidence type="ECO:0000256" key="10">
    <source>
        <dbReference type="ARBA" id="ARBA00023212"/>
    </source>
</evidence>
<evidence type="ECO:0000256" key="2">
    <source>
        <dbReference type="ARBA" id="ARBA00004629"/>
    </source>
</evidence>
<keyword evidence="11" id="KW-0131">Cell cycle</keyword>
<dbReference type="Pfam" id="PF16740">
    <property type="entry name" value="SKA2"/>
    <property type="match status" value="1"/>
</dbReference>
<dbReference type="OrthoDB" id="193920at2759"/>
<dbReference type="GO" id="GO:0008017">
    <property type="term" value="F:microtubule binding"/>
    <property type="evidence" value="ECO:0007669"/>
    <property type="project" value="InterPro"/>
</dbReference>
<evidence type="ECO:0000256" key="3">
    <source>
        <dbReference type="ARBA" id="ARBA00010684"/>
    </source>
</evidence>
<dbReference type="GO" id="GO:0051301">
    <property type="term" value="P:cell division"/>
    <property type="evidence" value="ECO:0007669"/>
    <property type="project" value="UniProtKB-KW"/>
</dbReference>
<dbReference type="GO" id="GO:0005876">
    <property type="term" value="C:spindle microtubule"/>
    <property type="evidence" value="ECO:0007669"/>
    <property type="project" value="InterPro"/>
</dbReference>
<dbReference type="GO" id="GO:0000278">
    <property type="term" value="P:mitotic cell cycle"/>
    <property type="evidence" value="ECO:0007669"/>
    <property type="project" value="TreeGrafter"/>
</dbReference>
<keyword evidence="4" id="KW-0158">Chromosome</keyword>
<accession>A0A3Q1BG29</accession>
<name>A0A3Q1BG29_AMPOC</name>
<dbReference type="GeneTree" id="ENSGT00390000009588"/>
<keyword evidence="5" id="KW-0963">Cytoplasm</keyword>
<evidence type="ECO:0000256" key="8">
    <source>
        <dbReference type="ARBA" id="ARBA00022776"/>
    </source>
</evidence>
<dbReference type="Ensembl" id="ENSAOCT00000019073.2">
    <property type="protein sequence ID" value="ENSAOCP00000011554.1"/>
    <property type="gene ID" value="ENSAOCG00000015881.2"/>
</dbReference>
<evidence type="ECO:0000313" key="16">
    <source>
        <dbReference type="Proteomes" id="UP001501940"/>
    </source>
</evidence>
<keyword evidence="9" id="KW-0995">Kinetochore</keyword>
<comment type="similarity">
    <text evidence="3">Belongs to the SKA2 family.</text>
</comment>
<evidence type="ECO:0000256" key="6">
    <source>
        <dbReference type="ARBA" id="ARBA00022618"/>
    </source>
</evidence>
<reference evidence="15 16" key="1">
    <citation type="submission" date="2022-01" db="EMBL/GenBank/DDBJ databases">
        <title>A chromosome-scale genome assembly of the false clownfish, Amphiprion ocellaris.</title>
        <authorList>
            <person name="Ryu T."/>
        </authorList>
    </citation>
    <scope>NUCLEOTIDE SEQUENCE [LARGE SCALE GENOMIC DNA]</scope>
</reference>
<evidence type="ECO:0000256" key="11">
    <source>
        <dbReference type="ARBA" id="ARBA00023306"/>
    </source>
</evidence>
<dbReference type="Gene3D" id="6.10.250.1380">
    <property type="match status" value="1"/>
</dbReference>
<evidence type="ECO:0000259" key="14">
    <source>
        <dbReference type="Pfam" id="PF16740"/>
    </source>
</evidence>
<dbReference type="STRING" id="80972.ENSAOCP00000011554"/>
<keyword evidence="6" id="KW-0132">Cell division</keyword>
<keyword evidence="16" id="KW-1185">Reference proteome</keyword>